<dbReference type="Gene3D" id="1.10.287.470">
    <property type="entry name" value="Helix hairpin bin"/>
    <property type="match status" value="1"/>
</dbReference>
<dbReference type="InterPro" id="IPR058625">
    <property type="entry name" value="MdtA-like_BSH"/>
</dbReference>
<feature type="domain" description="Multidrug resistance protein MdtA-like alpha-helical hairpin" evidence="4">
    <location>
        <begin position="166"/>
        <end position="227"/>
    </location>
</feature>
<dbReference type="Gene3D" id="2.40.30.170">
    <property type="match status" value="1"/>
</dbReference>
<dbReference type="InterPro" id="IPR058624">
    <property type="entry name" value="MdtA-like_HH"/>
</dbReference>
<evidence type="ECO:0000259" key="5">
    <source>
        <dbReference type="Pfam" id="PF25917"/>
    </source>
</evidence>
<evidence type="ECO:0000256" key="3">
    <source>
        <dbReference type="SAM" id="Phobius"/>
    </source>
</evidence>
<dbReference type="PANTHER" id="PTHR30469:SF37">
    <property type="entry name" value="RAGD PROTEIN"/>
    <property type="match status" value="1"/>
</dbReference>
<feature type="compositionally biased region" description="Polar residues" evidence="2">
    <location>
        <begin position="1"/>
        <end position="15"/>
    </location>
</feature>
<comment type="similarity">
    <text evidence="1">Belongs to the membrane fusion protein (MFP) (TC 8.A.1) family.</text>
</comment>
<dbReference type="InterPro" id="IPR006143">
    <property type="entry name" value="RND_pump_MFP"/>
</dbReference>
<protein>
    <submittedName>
        <fullName evidence="7">Efflux RND transporter periplasmic adaptor subunit</fullName>
    </submittedName>
</protein>
<reference evidence="8" key="1">
    <citation type="journal article" date="2019" name="Int. J. Syst. Evol. Microbiol.">
        <title>The Global Catalogue of Microorganisms (GCM) 10K type strain sequencing project: providing services to taxonomists for standard genome sequencing and annotation.</title>
        <authorList>
            <consortium name="The Broad Institute Genomics Platform"/>
            <consortium name="The Broad Institute Genome Sequencing Center for Infectious Disease"/>
            <person name="Wu L."/>
            <person name="Ma J."/>
        </authorList>
    </citation>
    <scope>NUCLEOTIDE SEQUENCE [LARGE SCALE GENOMIC DNA]</scope>
    <source>
        <strain evidence="8">CGMCC 1.16225</strain>
    </source>
</reference>
<accession>A0ABW4UI75</accession>
<keyword evidence="3" id="KW-0812">Transmembrane</keyword>
<feature type="region of interest" description="Disordered" evidence="2">
    <location>
        <begin position="1"/>
        <end position="41"/>
    </location>
</feature>
<dbReference type="Gene3D" id="2.40.50.100">
    <property type="match status" value="1"/>
</dbReference>
<dbReference type="NCBIfam" id="TIGR01730">
    <property type="entry name" value="RND_mfp"/>
    <property type="match status" value="1"/>
</dbReference>
<evidence type="ECO:0000259" key="6">
    <source>
        <dbReference type="Pfam" id="PF25954"/>
    </source>
</evidence>
<proteinExistence type="inferred from homology"/>
<sequence>MLEHTTQNLDTTAENVPTPVHDANNGHETSRIPDTVKSPDTARVAEVTSPVRKPGGSRVGLGIFGVVAIAGAAALVSTGISARQKSAVELQQWTEAQAIPSVTLVTLNAKPGVVSLNLPGRLQANDSAPIYARVSGYVKDWKVDIGASVKAGQTLAEIEAPDQDQQLLQAKADLANAKSAEVLADVTLKRERPLLQSQTVAQQEIDQRVADLASKQASVNSGEANVERLEALSAYKTVAAPFDGLITQRNTDIGSLISAGSSAGLAMFVVSDVHTLRVYINVPQNYAPDVKLGSQATVSVPEYPGRSFPATVVASARSVDITSGTTQMQLSVDNAKGELMPGAYANVKVDLAGVAGTFRIPVSALIFDERGLRVATVAQDNRVVFKTVTIARDLGNEIELGSGVAADDHVIATPPDGLAEGDAIHIVELQQPKQATPKAALAQ</sequence>
<feature type="domain" description="CusB-like beta-barrel" evidence="6">
    <location>
        <begin position="280"/>
        <end position="349"/>
    </location>
</feature>
<organism evidence="7 8">
    <name type="scientific">Mesorhizobium newzealandense</name>
    <dbReference type="NCBI Taxonomy" id="1300302"/>
    <lineage>
        <taxon>Bacteria</taxon>
        <taxon>Pseudomonadati</taxon>
        <taxon>Pseudomonadota</taxon>
        <taxon>Alphaproteobacteria</taxon>
        <taxon>Hyphomicrobiales</taxon>
        <taxon>Phyllobacteriaceae</taxon>
        <taxon>Mesorhizobium</taxon>
    </lineage>
</organism>
<evidence type="ECO:0000256" key="2">
    <source>
        <dbReference type="SAM" id="MobiDB-lite"/>
    </source>
</evidence>
<feature type="transmembrane region" description="Helical" evidence="3">
    <location>
        <begin position="59"/>
        <end position="80"/>
    </location>
</feature>
<dbReference type="SUPFAM" id="SSF111369">
    <property type="entry name" value="HlyD-like secretion proteins"/>
    <property type="match status" value="1"/>
</dbReference>
<evidence type="ECO:0000259" key="4">
    <source>
        <dbReference type="Pfam" id="PF25876"/>
    </source>
</evidence>
<keyword evidence="3" id="KW-0472">Membrane</keyword>
<dbReference type="Gene3D" id="2.40.420.20">
    <property type="match status" value="1"/>
</dbReference>
<dbReference type="RefSeq" id="WP_379102360.1">
    <property type="nucleotide sequence ID" value="NZ_JBHUGZ010000017.1"/>
</dbReference>
<dbReference type="PANTHER" id="PTHR30469">
    <property type="entry name" value="MULTIDRUG RESISTANCE PROTEIN MDTA"/>
    <property type="match status" value="1"/>
</dbReference>
<evidence type="ECO:0000313" key="7">
    <source>
        <dbReference type="EMBL" id="MFD1985774.1"/>
    </source>
</evidence>
<gene>
    <name evidence="7" type="ORF">ACFSOZ_25335</name>
</gene>
<dbReference type="Proteomes" id="UP001597405">
    <property type="component" value="Unassembled WGS sequence"/>
</dbReference>
<keyword evidence="8" id="KW-1185">Reference proteome</keyword>
<dbReference type="Pfam" id="PF25954">
    <property type="entry name" value="Beta-barrel_RND_2"/>
    <property type="match status" value="1"/>
</dbReference>
<keyword evidence="3" id="KW-1133">Transmembrane helix</keyword>
<dbReference type="InterPro" id="IPR058792">
    <property type="entry name" value="Beta-barrel_RND_2"/>
</dbReference>
<name>A0ABW4UI75_9HYPH</name>
<dbReference type="Pfam" id="PF25876">
    <property type="entry name" value="HH_MFP_RND"/>
    <property type="match status" value="1"/>
</dbReference>
<comment type="caution">
    <text evidence="7">The sequence shown here is derived from an EMBL/GenBank/DDBJ whole genome shotgun (WGS) entry which is preliminary data.</text>
</comment>
<dbReference type="Pfam" id="PF25917">
    <property type="entry name" value="BSH_RND"/>
    <property type="match status" value="1"/>
</dbReference>
<feature type="domain" description="Multidrug resistance protein MdtA-like barrel-sandwich hybrid" evidence="5">
    <location>
        <begin position="128"/>
        <end position="266"/>
    </location>
</feature>
<evidence type="ECO:0000313" key="8">
    <source>
        <dbReference type="Proteomes" id="UP001597405"/>
    </source>
</evidence>
<evidence type="ECO:0000256" key="1">
    <source>
        <dbReference type="ARBA" id="ARBA00009477"/>
    </source>
</evidence>
<dbReference type="EMBL" id="JBHUGZ010000017">
    <property type="protein sequence ID" value="MFD1985774.1"/>
    <property type="molecule type" value="Genomic_DNA"/>
</dbReference>